<comment type="caution">
    <text evidence="2">The sequence shown here is derived from an EMBL/GenBank/DDBJ whole genome shotgun (WGS) entry which is preliminary data.</text>
</comment>
<name>A0A430QQG5_SCHBO</name>
<dbReference type="InterPro" id="IPR029071">
    <property type="entry name" value="Ubiquitin-like_domsf"/>
</dbReference>
<organism evidence="2 3">
    <name type="scientific">Schistosoma bovis</name>
    <name type="common">Blood fluke</name>
    <dbReference type="NCBI Taxonomy" id="6184"/>
    <lineage>
        <taxon>Eukaryota</taxon>
        <taxon>Metazoa</taxon>
        <taxon>Spiralia</taxon>
        <taxon>Lophotrochozoa</taxon>
        <taxon>Platyhelminthes</taxon>
        <taxon>Trematoda</taxon>
        <taxon>Digenea</taxon>
        <taxon>Strigeidida</taxon>
        <taxon>Schistosomatoidea</taxon>
        <taxon>Schistosomatidae</taxon>
        <taxon>Schistosoma</taxon>
    </lineage>
</organism>
<feature type="domain" description="FERM" evidence="1">
    <location>
        <begin position="13"/>
        <end position="113"/>
    </location>
</feature>
<dbReference type="Proteomes" id="UP000290809">
    <property type="component" value="Unassembled WGS sequence"/>
</dbReference>
<reference evidence="2 3" key="1">
    <citation type="journal article" date="2019" name="PLoS Pathog.">
        <title>Genome sequence of the bovine parasite Schistosoma bovis Tanzania.</title>
        <authorList>
            <person name="Oey H."/>
            <person name="Zakrzewski M."/>
            <person name="Gobert G."/>
            <person name="Gravermann K."/>
            <person name="Stoye J."/>
            <person name="Jones M."/>
            <person name="Mcmanus D."/>
            <person name="Krause L."/>
        </authorList>
    </citation>
    <scope>NUCLEOTIDE SEQUENCE [LARGE SCALE GENOMIC DNA]</scope>
    <source>
        <strain evidence="2 3">TAN1997</strain>
    </source>
</reference>
<proteinExistence type="predicted"/>
<evidence type="ECO:0000313" key="2">
    <source>
        <dbReference type="EMBL" id="RTG89884.1"/>
    </source>
</evidence>
<gene>
    <name evidence="2" type="ORF">DC041_0003738</name>
</gene>
<sequence length="113" mass="13144">MDGQCIGKGLRMIQVHVLHLDDTIHTFQISGHSLGEELFATVVDRFRLLEADYFDLEYVNDEGLRNSENCPIPFLEKSRLFLCSSTAVTHLNYFSLRSRMYCDRQWCGLNPHF</sequence>
<protein>
    <recommendedName>
        <fullName evidence="1">FERM domain-containing protein</fullName>
    </recommendedName>
</protein>
<dbReference type="AlphaFoldDB" id="A0A430QQG5"/>
<keyword evidence="3" id="KW-1185">Reference proteome</keyword>
<evidence type="ECO:0000313" key="3">
    <source>
        <dbReference type="Proteomes" id="UP000290809"/>
    </source>
</evidence>
<dbReference type="SUPFAM" id="SSF54236">
    <property type="entry name" value="Ubiquitin-like"/>
    <property type="match status" value="1"/>
</dbReference>
<dbReference type="Pfam" id="PF09379">
    <property type="entry name" value="FERM_N"/>
    <property type="match status" value="1"/>
</dbReference>
<dbReference type="Gene3D" id="3.10.20.90">
    <property type="entry name" value="Phosphatidylinositol 3-kinase Catalytic Subunit, Chain A, domain 1"/>
    <property type="match status" value="1"/>
</dbReference>
<accession>A0A430QQG5</accession>
<dbReference type="InterPro" id="IPR000299">
    <property type="entry name" value="FERM_domain"/>
</dbReference>
<dbReference type="InterPro" id="IPR018979">
    <property type="entry name" value="FERM_N"/>
</dbReference>
<dbReference type="PROSITE" id="PS50057">
    <property type="entry name" value="FERM_3"/>
    <property type="match status" value="1"/>
</dbReference>
<evidence type="ECO:0000259" key="1">
    <source>
        <dbReference type="PROSITE" id="PS50057"/>
    </source>
</evidence>
<dbReference type="EMBL" id="QMKO01001476">
    <property type="protein sequence ID" value="RTG89884.1"/>
    <property type="molecule type" value="Genomic_DNA"/>
</dbReference>